<organism evidence="4 5">
    <name type="scientific">Notechis scutatus</name>
    <name type="common">mainland tiger snake</name>
    <dbReference type="NCBI Taxonomy" id="8663"/>
    <lineage>
        <taxon>Eukaryota</taxon>
        <taxon>Metazoa</taxon>
        <taxon>Chordata</taxon>
        <taxon>Craniata</taxon>
        <taxon>Vertebrata</taxon>
        <taxon>Euteleostomi</taxon>
        <taxon>Lepidosauria</taxon>
        <taxon>Squamata</taxon>
        <taxon>Bifurcata</taxon>
        <taxon>Unidentata</taxon>
        <taxon>Episquamata</taxon>
        <taxon>Toxicofera</taxon>
        <taxon>Serpentes</taxon>
        <taxon>Colubroidea</taxon>
        <taxon>Elapidae</taxon>
        <taxon>Hydrophiinae</taxon>
        <taxon>Notechis</taxon>
    </lineage>
</organism>
<feature type="non-terminal residue" evidence="5">
    <location>
        <position position="90"/>
    </location>
</feature>
<dbReference type="GO" id="GO:0005814">
    <property type="term" value="C:centriole"/>
    <property type="evidence" value="ECO:0007669"/>
    <property type="project" value="TreeGrafter"/>
</dbReference>
<dbReference type="PANTHER" id="PTHR23159">
    <property type="entry name" value="CENTROSOMAL PROTEIN 2"/>
    <property type="match status" value="1"/>
</dbReference>
<dbReference type="PANTHER" id="PTHR23159:SF31">
    <property type="entry name" value="CENTROSOME-ASSOCIATED PROTEIN CEP250 ISOFORM X1"/>
    <property type="match status" value="1"/>
</dbReference>
<evidence type="ECO:0000313" key="4">
    <source>
        <dbReference type="Proteomes" id="UP000504612"/>
    </source>
</evidence>
<reference evidence="5" key="1">
    <citation type="submission" date="2025-08" db="UniProtKB">
        <authorList>
            <consortium name="RefSeq"/>
        </authorList>
    </citation>
    <scope>IDENTIFICATION</scope>
</reference>
<dbReference type="InterPro" id="IPR055167">
    <property type="entry name" value="Rootletin-like_CC"/>
</dbReference>
<dbReference type="AlphaFoldDB" id="A0A6J1W4H5"/>
<feature type="non-terminal residue" evidence="5">
    <location>
        <position position="1"/>
    </location>
</feature>
<dbReference type="GeneID" id="113432254"/>
<dbReference type="Proteomes" id="UP000504612">
    <property type="component" value="Unplaced"/>
</dbReference>
<evidence type="ECO:0000256" key="2">
    <source>
        <dbReference type="SAM" id="Coils"/>
    </source>
</evidence>
<dbReference type="RefSeq" id="XP_026550222.1">
    <property type="nucleotide sequence ID" value="XM_026694437.1"/>
</dbReference>
<dbReference type="Pfam" id="PF15035">
    <property type="entry name" value="Rootletin"/>
    <property type="match status" value="1"/>
</dbReference>
<accession>A0A6J1W4H5</accession>
<gene>
    <name evidence="5" type="primary">LOC113432254</name>
</gene>
<feature type="domain" description="Rootletin-like coiled-coil" evidence="3">
    <location>
        <begin position="3"/>
        <end position="90"/>
    </location>
</feature>
<name>A0A6J1W4H5_9SAUR</name>
<feature type="coiled-coil region" evidence="2">
    <location>
        <begin position="8"/>
        <end position="35"/>
    </location>
</feature>
<dbReference type="GO" id="GO:0005813">
    <property type="term" value="C:centrosome"/>
    <property type="evidence" value="ECO:0007669"/>
    <property type="project" value="TreeGrafter"/>
</dbReference>
<evidence type="ECO:0000313" key="5">
    <source>
        <dbReference type="RefSeq" id="XP_026550222.1"/>
    </source>
</evidence>
<evidence type="ECO:0000256" key="1">
    <source>
        <dbReference type="ARBA" id="ARBA00023054"/>
    </source>
</evidence>
<sequence length="90" mass="10701">GASLAQVNAMLREQLEQANVANQALSEDIRKLTMDWTKAREELQQREAEWRREEESFNDYFSSEHSRLLTLWRQAVSLRRHFSETKSMTE</sequence>
<dbReference type="KEGG" id="nss:113432254"/>
<keyword evidence="1 2" id="KW-0175">Coiled coil</keyword>
<evidence type="ECO:0000259" key="3">
    <source>
        <dbReference type="Pfam" id="PF15035"/>
    </source>
</evidence>
<proteinExistence type="predicted"/>
<protein>
    <submittedName>
        <fullName evidence="5">Rootletin-like</fullName>
    </submittedName>
</protein>
<keyword evidence="4" id="KW-1185">Reference proteome</keyword>